<gene>
    <name evidence="1" type="ORF">Syn7803US105_162</name>
</gene>
<reference evidence="1 2" key="1">
    <citation type="submission" date="2013-12" db="EMBL/GenBank/DDBJ databases">
        <title>Ecological redundancy of diverse viral populations within a natural community.</title>
        <authorList>
            <person name="Gregory A.C."/>
            <person name="LaButti K."/>
            <person name="Copeland A."/>
            <person name="Woyke T."/>
            <person name="Sullivan M.B."/>
        </authorList>
    </citation>
    <scope>NUCLEOTIDE SEQUENCE [LARGE SCALE GENOMIC DNA]</scope>
    <source>
        <strain evidence="1">Syn7803US105</strain>
    </source>
</reference>
<sequence length="189" mass="21680">MNFIEDYQIASQSNCNFIINWFENNTDRHRSGWVGESLQVDTSVKDSTDISMEADASYCSEVNEIVLSSVGSAVELYKEKYYHLDDLGSWGFYSGYNLQRYYPGQGYPRTHCEQGGCGPDSPRMLVWTLYLNDVTDRGETFYPYQRQAVTARAGKVCLFPAAWTHMHRGIISPTQTKYIATGWFNYYDA</sequence>
<evidence type="ECO:0000313" key="1">
    <source>
        <dbReference type="EMBL" id="AIX24506.1"/>
    </source>
</evidence>
<protein>
    <submittedName>
        <fullName evidence="1">Uncharacterized protein</fullName>
    </submittedName>
</protein>
<name>A0A0E3FC73_9CAUD</name>
<evidence type="ECO:0000313" key="2">
    <source>
        <dbReference type="Proteomes" id="UP000033010"/>
    </source>
</evidence>
<proteinExistence type="predicted"/>
<dbReference type="EMBL" id="KJ019071">
    <property type="protein sequence ID" value="AIX24506.1"/>
    <property type="molecule type" value="Genomic_DNA"/>
</dbReference>
<dbReference type="OrthoDB" id="11494at10239"/>
<dbReference type="RefSeq" id="YP_009133722.1">
    <property type="nucleotide sequence ID" value="NC_026924.1"/>
</dbReference>
<accession>A0A0E3FC73</accession>
<organism evidence="1 2">
    <name type="scientific">Synechococcus phage ACG-2014g</name>
    <dbReference type="NCBI Taxonomy" id="1493512"/>
    <lineage>
        <taxon>Viruses</taxon>
        <taxon>Duplodnaviria</taxon>
        <taxon>Heunggongvirae</taxon>
        <taxon>Uroviricota</taxon>
        <taxon>Caudoviricetes</taxon>
        <taxon>Pantevenvirales</taxon>
        <taxon>Kyanoviridae</taxon>
        <taxon>Macariavirus</taxon>
        <taxon>Macariavirus tuscon14g</taxon>
    </lineage>
</organism>
<dbReference type="GeneID" id="24171792"/>
<keyword evidence="2" id="KW-1185">Reference proteome</keyword>
<dbReference type="Gene3D" id="2.60.120.620">
    <property type="entry name" value="q2cbj1_9rhob like domain"/>
    <property type="match status" value="1"/>
</dbReference>
<dbReference type="KEGG" id="vg:24171792"/>
<dbReference type="Proteomes" id="UP000033010">
    <property type="component" value="Segment"/>
</dbReference>